<evidence type="ECO:0000313" key="2">
    <source>
        <dbReference type="Proteomes" id="UP000195402"/>
    </source>
</evidence>
<name>A0A200R2M5_MACCD</name>
<keyword evidence="2" id="KW-1185">Reference proteome</keyword>
<protein>
    <submittedName>
        <fullName evidence="1">Uncharacterized protein</fullName>
    </submittedName>
</protein>
<sequence>MTTPMEKKQAGGIFSIERVIVWIELLRADMKTLELVEDITLDRIEWRSKLHTADSRTTPLAVGNDWPFQVYDKFWFSRISQVGNVVKADMQIPAIDKSLL</sequence>
<accession>A0A200R2M5</accession>
<dbReference type="InParanoid" id="A0A200R2M5"/>
<reference evidence="1 2" key="1">
    <citation type="journal article" date="2017" name="Mol. Plant">
        <title>The Genome of Medicinal Plant Macleaya cordata Provides New Insights into Benzylisoquinoline Alkaloids Metabolism.</title>
        <authorList>
            <person name="Liu X."/>
            <person name="Liu Y."/>
            <person name="Huang P."/>
            <person name="Ma Y."/>
            <person name="Qing Z."/>
            <person name="Tang Q."/>
            <person name="Cao H."/>
            <person name="Cheng P."/>
            <person name="Zheng Y."/>
            <person name="Yuan Z."/>
            <person name="Zhou Y."/>
            <person name="Liu J."/>
            <person name="Tang Z."/>
            <person name="Zhuo Y."/>
            <person name="Zhang Y."/>
            <person name="Yu L."/>
            <person name="Huang J."/>
            <person name="Yang P."/>
            <person name="Peng Q."/>
            <person name="Zhang J."/>
            <person name="Jiang W."/>
            <person name="Zhang Z."/>
            <person name="Lin K."/>
            <person name="Ro D.K."/>
            <person name="Chen X."/>
            <person name="Xiong X."/>
            <person name="Shang Y."/>
            <person name="Huang S."/>
            <person name="Zeng J."/>
        </authorList>
    </citation>
    <scope>NUCLEOTIDE SEQUENCE [LARGE SCALE GENOMIC DNA]</scope>
    <source>
        <strain evidence="2">cv. BLH2017</strain>
        <tissue evidence="1">Root</tissue>
    </source>
</reference>
<dbReference type="AlphaFoldDB" id="A0A200R2M5"/>
<gene>
    <name evidence="1" type="ORF">BVC80_9043g22</name>
</gene>
<dbReference type="EMBL" id="MVGT01000456">
    <property type="protein sequence ID" value="OVA16979.1"/>
    <property type="molecule type" value="Genomic_DNA"/>
</dbReference>
<proteinExistence type="predicted"/>
<evidence type="ECO:0000313" key="1">
    <source>
        <dbReference type="EMBL" id="OVA16979.1"/>
    </source>
</evidence>
<comment type="caution">
    <text evidence="1">The sequence shown here is derived from an EMBL/GenBank/DDBJ whole genome shotgun (WGS) entry which is preliminary data.</text>
</comment>
<dbReference type="Proteomes" id="UP000195402">
    <property type="component" value="Unassembled WGS sequence"/>
</dbReference>
<organism evidence="1 2">
    <name type="scientific">Macleaya cordata</name>
    <name type="common">Five-seeded plume-poppy</name>
    <name type="synonym">Bocconia cordata</name>
    <dbReference type="NCBI Taxonomy" id="56857"/>
    <lineage>
        <taxon>Eukaryota</taxon>
        <taxon>Viridiplantae</taxon>
        <taxon>Streptophyta</taxon>
        <taxon>Embryophyta</taxon>
        <taxon>Tracheophyta</taxon>
        <taxon>Spermatophyta</taxon>
        <taxon>Magnoliopsida</taxon>
        <taxon>Ranunculales</taxon>
        <taxon>Papaveraceae</taxon>
        <taxon>Papaveroideae</taxon>
        <taxon>Macleaya</taxon>
    </lineage>
</organism>